<protein>
    <submittedName>
        <fullName evidence="2">Uncharacterized protein</fullName>
    </submittedName>
</protein>
<proteinExistence type="predicted"/>
<comment type="caution">
    <text evidence="2">The sequence shown here is derived from an EMBL/GenBank/DDBJ whole genome shotgun (WGS) entry which is preliminary data.</text>
</comment>
<evidence type="ECO:0000256" key="1">
    <source>
        <dbReference type="SAM" id="Phobius"/>
    </source>
</evidence>
<evidence type="ECO:0000313" key="2">
    <source>
        <dbReference type="EMBL" id="KAE8982753.1"/>
    </source>
</evidence>
<feature type="transmembrane region" description="Helical" evidence="1">
    <location>
        <begin position="67"/>
        <end position="92"/>
    </location>
</feature>
<evidence type="ECO:0000313" key="3">
    <source>
        <dbReference type="Proteomes" id="UP000435112"/>
    </source>
</evidence>
<sequence length="201" mass="22047">MSSGPRWWRLALASKIRRPTWRGSRMSAGTWTFCEIASGICLGSLTRRLSACGPDVRKARRTTPWRVRAWSGTLTGFALCTTVWVAGLAIAYPCTRVPVPALPASGIPGFGSGTGTRNHSGVVHRVPETNNRLWCLPAIRLVLLSQFPLSLAFLDQSAPTRIDPSSAITGATHGDREFRFEPYSARRRPQGTHFKHSFATS</sequence>
<reference evidence="2 3" key="1">
    <citation type="submission" date="2018-09" db="EMBL/GenBank/DDBJ databases">
        <title>Genomic investigation of the strawberry pathogen Phytophthora fragariae indicates pathogenicity is determined by transcriptional variation in three key races.</title>
        <authorList>
            <person name="Adams T.M."/>
            <person name="Armitage A.D."/>
            <person name="Sobczyk M.K."/>
            <person name="Bates H.J."/>
            <person name="Dunwell J.M."/>
            <person name="Nellist C.F."/>
            <person name="Harrison R.J."/>
        </authorList>
    </citation>
    <scope>NUCLEOTIDE SEQUENCE [LARGE SCALE GENOMIC DNA]</scope>
    <source>
        <strain evidence="2 3">SCRP324</strain>
    </source>
</reference>
<keyword evidence="1" id="KW-0472">Membrane</keyword>
<keyword evidence="1" id="KW-1133">Transmembrane helix</keyword>
<name>A0A6A3ITH9_9STRA</name>
<organism evidence="2 3">
    <name type="scientific">Phytophthora rubi</name>
    <dbReference type="NCBI Taxonomy" id="129364"/>
    <lineage>
        <taxon>Eukaryota</taxon>
        <taxon>Sar</taxon>
        <taxon>Stramenopiles</taxon>
        <taxon>Oomycota</taxon>
        <taxon>Peronosporomycetes</taxon>
        <taxon>Peronosporales</taxon>
        <taxon>Peronosporaceae</taxon>
        <taxon>Phytophthora</taxon>
    </lineage>
</organism>
<accession>A0A6A3ITH9</accession>
<dbReference type="EMBL" id="QXFU01002682">
    <property type="protein sequence ID" value="KAE8982753.1"/>
    <property type="molecule type" value="Genomic_DNA"/>
</dbReference>
<keyword evidence="1" id="KW-0812">Transmembrane</keyword>
<gene>
    <name evidence="2" type="ORF">PR002_g23446</name>
</gene>
<dbReference type="Proteomes" id="UP000435112">
    <property type="component" value="Unassembled WGS sequence"/>
</dbReference>
<dbReference type="AlphaFoldDB" id="A0A6A3ITH9"/>